<feature type="region of interest" description="Disordered" evidence="1">
    <location>
        <begin position="55"/>
        <end position="79"/>
    </location>
</feature>
<feature type="transmembrane region" description="Helical" evidence="2">
    <location>
        <begin position="7"/>
        <end position="26"/>
    </location>
</feature>
<protein>
    <submittedName>
        <fullName evidence="3">Uncharacterized protein</fullName>
    </submittedName>
</protein>
<organism evidence="3 4">
    <name type="scientific">Actinacidiphila reveromycinica</name>
    <dbReference type="NCBI Taxonomy" id="659352"/>
    <lineage>
        <taxon>Bacteria</taxon>
        <taxon>Bacillati</taxon>
        <taxon>Actinomycetota</taxon>
        <taxon>Actinomycetes</taxon>
        <taxon>Kitasatosporales</taxon>
        <taxon>Streptomycetaceae</taxon>
        <taxon>Actinacidiphila</taxon>
    </lineage>
</organism>
<accession>A0A7R6QCK0</accession>
<name>A0A7R6QCK0_9ACTN</name>
<proteinExistence type="predicted"/>
<reference evidence="3 4" key="1">
    <citation type="journal article" date="2020" name="Sci. Rep.">
        <title>beta-carboline chemical signals induce reveromycin production through a LuxR family regulator in Streptomyces sp. SN-593.</title>
        <authorList>
            <person name="Panthee S."/>
            <person name="Kito N."/>
            <person name="Hayashi T."/>
            <person name="Shimizu T."/>
            <person name="Ishikawa J."/>
            <person name="Hamamoto H."/>
            <person name="Osada H."/>
            <person name="Takahashi S."/>
        </authorList>
    </citation>
    <scope>NUCLEOTIDE SEQUENCE [LARGE SCALE GENOMIC DNA]</scope>
    <source>
        <strain evidence="3 4">SN-593</strain>
        <plasmid evidence="3 4">pRVR1</plasmid>
    </source>
</reference>
<keyword evidence="2" id="KW-0472">Membrane</keyword>
<sequence>MTAAIENLLIVVLVLIAAGGVIIGWLKRLAVLGASLVLGGIACWGVATMGTPPRHDIRPSTHLSVSHADAHGSAAGGSR</sequence>
<evidence type="ECO:0000313" key="3">
    <source>
        <dbReference type="EMBL" id="BBG20643.1"/>
    </source>
</evidence>
<feature type="compositionally biased region" description="Low complexity" evidence="1">
    <location>
        <begin position="64"/>
        <end position="73"/>
    </location>
</feature>
<keyword evidence="2" id="KW-1133">Transmembrane helix</keyword>
<gene>
    <name evidence="3" type="ORF">RVR_P113</name>
</gene>
<dbReference type="KEGG" id="arev:RVR_P113"/>
<evidence type="ECO:0000256" key="1">
    <source>
        <dbReference type="SAM" id="MobiDB-lite"/>
    </source>
</evidence>
<keyword evidence="4" id="KW-1185">Reference proteome</keyword>
<evidence type="ECO:0000256" key="2">
    <source>
        <dbReference type="SAM" id="Phobius"/>
    </source>
</evidence>
<dbReference type="AlphaFoldDB" id="A0A7R6QCK0"/>
<feature type="transmembrane region" description="Helical" evidence="2">
    <location>
        <begin position="32"/>
        <end position="50"/>
    </location>
</feature>
<dbReference type="EMBL" id="AP018366">
    <property type="protein sequence ID" value="BBG20643.1"/>
    <property type="molecule type" value="Genomic_DNA"/>
</dbReference>
<keyword evidence="3" id="KW-0614">Plasmid</keyword>
<geneLocation type="plasmid" evidence="3 4">
    <name>pRVR1</name>
</geneLocation>
<evidence type="ECO:0000313" key="4">
    <source>
        <dbReference type="Proteomes" id="UP000595703"/>
    </source>
</evidence>
<keyword evidence="2" id="KW-0812">Transmembrane</keyword>
<dbReference type="Proteomes" id="UP000595703">
    <property type="component" value="Plasmid pRVR1"/>
</dbReference>
<dbReference type="RefSeq" id="WP_202239754.1">
    <property type="nucleotide sequence ID" value="NZ_AP018366.1"/>
</dbReference>